<proteinExistence type="predicted"/>
<reference evidence="1" key="1">
    <citation type="submission" date="2014-11" db="EMBL/GenBank/DDBJ databases">
        <authorList>
            <person name="Amaro Gonzalez C."/>
        </authorList>
    </citation>
    <scope>NUCLEOTIDE SEQUENCE</scope>
</reference>
<protein>
    <submittedName>
        <fullName evidence="1">Uncharacterized protein</fullName>
    </submittedName>
</protein>
<dbReference type="EMBL" id="GBXM01037921">
    <property type="protein sequence ID" value="JAH70656.1"/>
    <property type="molecule type" value="Transcribed_RNA"/>
</dbReference>
<accession>A0A0E9UY19</accession>
<organism evidence="1">
    <name type="scientific">Anguilla anguilla</name>
    <name type="common">European freshwater eel</name>
    <name type="synonym">Muraena anguilla</name>
    <dbReference type="NCBI Taxonomy" id="7936"/>
    <lineage>
        <taxon>Eukaryota</taxon>
        <taxon>Metazoa</taxon>
        <taxon>Chordata</taxon>
        <taxon>Craniata</taxon>
        <taxon>Vertebrata</taxon>
        <taxon>Euteleostomi</taxon>
        <taxon>Actinopterygii</taxon>
        <taxon>Neopterygii</taxon>
        <taxon>Teleostei</taxon>
        <taxon>Anguilliformes</taxon>
        <taxon>Anguillidae</taxon>
        <taxon>Anguilla</taxon>
    </lineage>
</organism>
<name>A0A0E9UY19_ANGAN</name>
<dbReference type="AlphaFoldDB" id="A0A0E9UY19"/>
<reference evidence="1" key="2">
    <citation type="journal article" date="2015" name="Fish Shellfish Immunol.">
        <title>Early steps in the European eel (Anguilla anguilla)-Vibrio vulnificus interaction in the gills: Role of the RtxA13 toxin.</title>
        <authorList>
            <person name="Callol A."/>
            <person name="Pajuelo D."/>
            <person name="Ebbesson L."/>
            <person name="Teles M."/>
            <person name="MacKenzie S."/>
            <person name="Amaro C."/>
        </authorList>
    </citation>
    <scope>NUCLEOTIDE SEQUENCE</scope>
</reference>
<sequence>MYSKVVSHPMACPMAVVQSHFPQCSAAQHLHVHTSGIGRKDGP</sequence>
<evidence type="ECO:0000313" key="1">
    <source>
        <dbReference type="EMBL" id="JAH70656.1"/>
    </source>
</evidence>